<dbReference type="AlphaFoldDB" id="A0A0A9BUX5"/>
<reference evidence="2" key="1">
    <citation type="submission" date="2014-09" db="EMBL/GenBank/DDBJ databases">
        <authorList>
            <person name="Magalhaes I.L.F."/>
            <person name="Oliveira U."/>
            <person name="Santos F.R."/>
            <person name="Vidigal T.H.D.A."/>
            <person name="Brescovit A.D."/>
            <person name="Santos A.J."/>
        </authorList>
    </citation>
    <scope>NUCLEOTIDE SEQUENCE</scope>
    <source>
        <tissue evidence="2">Shoot tissue taken approximately 20 cm above the soil surface</tissue>
    </source>
</reference>
<name>A0A0A9BUX5_ARUDO</name>
<feature type="region of interest" description="Disordered" evidence="1">
    <location>
        <begin position="32"/>
        <end position="52"/>
    </location>
</feature>
<accession>A0A0A9BUX5</accession>
<organism evidence="2">
    <name type="scientific">Arundo donax</name>
    <name type="common">Giant reed</name>
    <name type="synonym">Donax arundinaceus</name>
    <dbReference type="NCBI Taxonomy" id="35708"/>
    <lineage>
        <taxon>Eukaryota</taxon>
        <taxon>Viridiplantae</taxon>
        <taxon>Streptophyta</taxon>
        <taxon>Embryophyta</taxon>
        <taxon>Tracheophyta</taxon>
        <taxon>Spermatophyta</taxon>
        <taxon>Magnoliopsida</taxon>
        <taxon>Liliopsida</taxon>
        <taxon>Poales</taxon>
        <taxon>Poaceae</taxon>
        <taxon>PACMAD clade</taxon>
        <taxon>Arundinoideae</taxon>
        <taxon>Arundineae</taxon>
        <taxon>Arundo</taxon>
    </lineage>
</organism>
<reference evidence="2" key="2">
    <citation type="journal article" date="2015" name="Data Brief">
        <title>Shoot transcriptome of the giant reed, Arundo donax.</title>
        <authorList>
            <person name="Barrero R.A."/>
            <person name="Guerrero F.D."/>
            <person name="Moolhuijzen P."/>
            <person name="Goolsby J.A."/>
            <person name="Tidwell J."/>
            <person name="Bellgard S.E."/>
            <person name="Bellgard M.I."/>
        </authorList>
    </citation>
    <scope>NUCLEOTIDE SEQUENCE</scope>
    <source>
        <tissue evidence="2">Shoot tissue taken approximately 20 cm above the soil surface</tissue>
    </source>
</reference>
<protein>
    <submittedName>
        <fullName evidence="2">Uncharacterized protein</fullName>
    </submittedName>
</protein>
<evidence type="ECO:0000313" key="2">
    <source>
        <dbReference type="EMBL" id="JAD67864.1"/>
    </source>
</evidence>
<evidence type="ECO:0000256" key="1">
    <source>
        <dbReference type="SAM" id="MobiDB-lite"/>
    </source>
</evidence>
<proteinExistence type="predicted"/>
<feature type="compositionally biased region" description="Basic and acidic residues" evidence="1">
    <location>
        <begin position="32"/>
        <end position="48"/>
    </location>
</feature>
<sequence>MLISVAKSPESMQENKRIASIGQKPRVINRAGLDRENDEPCRLSEREKKQRRARTIITMEGQGETGNVNLRKA</sequence>
<dbReference type="EMBL" id="GBRH01230031">
    <property type="protein sequence ID" value="JAD67864.1"/>
    <property type="molecule type" value="Transcribed_RNA"/>
</dbReference>